<dbReference type="InterPro" id="IPR011990">
    <property type="entry name" value="TPR-like_helical_dom_sf"/>
</dbReference>
<dbReference type="GeneID" id="8856893"/>
<dbReference type="AlphaFoldDB" id="D2VEY2"/>
<dbReference type="Gene3D" id="1.10.510.10">
    <property type="entry name" value="Transferase(Phosphotransferase) domain 1"/>
    <property type="match status" value="1"/>
</dbReference>
<dbReference type="SUPFAM" id="SSF81901">
    <property type="entry name" value="HCP-like"/>
    <property type="match status" value="1"/>
</dbReference>
<dbReference type="Proteomes" id="UP000006671">
    <property type="component" value="Unassembled WGS sequence"/>
</dbReference>
<dbReference type="RefSeq" id="XP_002677330.1">
    <property type="nucleotide sequence ID" value="XM_002677284.1"/>
</dbReference>
<dbReference type="PROSITE" id="PS00108">
    <property type="entry name" value="PROTEIN_KINASE_ST"/>
    <property type="match status" value="1"/>
</dbReference>
<dbReference type="Pfam" id="PF00069">
    <property type="entry name" value="Pkinase"/>
    <property type="match status" value="1"/>
</dbReference>
<dbReference type="OrthoDB" id="2384430at2759"/>
<sequence length="515" mass="58956">MRFITNSSSSSSNSSSSSSNSTKKDTPQITSNEFDNKYNNIGLLGSGGYGKVYKVTLKHKPSIMRAVKVIEDRYDFTVNEALKEVMQTMKVAHKHVVQIYDVTITNNRSLMIEMECLECGSLYDHFIRKRVKPSERIAISIIQQILSALQFMQKSFKMVHRDVKPANILIRSIDLDKGEIDVCLADFGFARSFEPSSQISNIYGTFSYLAPEVKLVLDNDEMRSKQPYSVASDIYALGATMFYLMTFNQANQANHQLLNSLNHYSSKLVAIILKMLSEDPIDRHLEITTINMSQISTFGHDNQVKELKNQVTETTLESTIIQHTANQENIVTQYNLGMKYIKGEGCEKSFEKAFEWFEKSANQGYNEAQYRLGLMYCFGQGCNESFEKAFEWYEKSANQGHNEAQFRLGLMYYLGNGCKQSFEKAFEWYEKSANQGIAIAQHMFGEMYLQGEGCKQLFEKAFEWFEKSANQGYNEAQFNLGSMYLIGEGCDKSFEKAFEWFEKSANQGHKMHNFI</sequence>
<feature type="domain" description="Protein kinase" evidence="6">
    <location>
        <begin position="38"/>
        <end position="295"/>
    </location>
</feature>
<evidence type="ECO:0000259" key="6">
    <source>
        <dbReference type="PROSITE" id="PS50011"/>
    </source>
</evidence>
<organism evidence="8">
    <name type="scientific">Naegleria gruberi</name>
    <name type="common">Amoeba</name>
    <dbReference type="NCBI Taxonomy" id="5762"/>
    <lineage>
        <taxon>Eukaryota</taxon>
        <taxon>Discoba</taxon>
        <taxon>Heterolobosea</taxon>
        <taxon>Tetramitia</taxon>
        <taxon>Eutetramitia</taxon>
        <taxon>Vahlkampfiidae</taxon>
        <taxon>Naegleria</taxon>
    </lineage>
</organism>
<evidence type="ECO:0000256" key="1">
    <source>
        <dbReference type="ARBA" id="ARBA00022741"/>
    </source>
</evidence>
<dbReference type="InterPro" id="IPR006597">
    <property type="entry name" value="Sel1-like"/>
</dbReference>
<dbReference type="InterPro" id="IPR000719">
    <property type="entry name" value="Prot_kinase_dom"/>
</dbReference>
<dbReference type="InterPro" id="IPR008271">
    <property type="entry name" value="Ser/Thr_kinase_AS"/>
</dbReference>
<dbReference type="PROSITE" id="PS50011">
    <property type="entry name" value="PROTEIN_KINASE_DOM"/>
    <property type="match status" value="1"/>
</dbReference>
<accession>D2VEY2</accession>
<evidence type="ECO:0000256" key="2">
    <source>
        <dbReference type="ARBA" id="ARBA00022840"/>
    </source>
</evidence>
<dbReference type="InterPro" id="IPR050767">
    <property type="entry name" value="Sel1_AlgK"/>
</dbReference>
<dbReference type="GO" id="GO:0004672">
    <property type="term" value="F:protein kinase activity"/>
    <property type="evidence" value="ECO:0007669"/>
    <property type="project" value="InterPro"/>
</dbReference>
<gene>
    <name evidence="7" type="ORF">NAEGRDRAFT_67434</name>
</gene>
<evidence type="ECO:0000256" key="5">
    <source>
        <dbReference type="SAM" id="MobiDB-lite"/>
    </source>
</evidence>
<proteinExistence type="inferred from homology"/>
<feature type="compositionally biased region" description="Low complexity" evidence="5">
    <location>
        <begin position="1"/>
        <end position="21"/>
    </location>
</feature>
<dbReference type="GO" id="GO:0005524">
    <property type="term" value="F:ATP binding"/>
    <property type="evidence" value="ECO:0007669"/>
    <property type="project" value="UniProtKB-UniRule"/>
</dbReference>
<keyword evidence="8" id="KW-1185">Reference proteome</keyword>
<dbReference type="KEGG" id="ngr:NAEGRDRAFT_67434"/>
<dbReference type="InParanoid" id="D2VEY2"/>
<evidence type="ECO:0000256" key="3">
    <source>
        <dbReference type="ARBA" id="ARBA00038101"/>
    </source>
</evidence>
<reference evidence="7 8" key="1">
    <citation type="journal article" date="2010" name="Cell">
        <title>The genome of Naegleria gruberi illuminates early eukaryotic versatility.</title>
        <authorList>
            <person name="Fritz-Laylin L.K."/>
            <person name="Prochnik S.E."/>
            <person name="Ginger M.L."/>
            <person name="Dacks J.B."/>
            <person name="Carpenter M.L."/>
            <person name="Field M.C."/>
            <person name="Kuo A."/>
            <person name="Paredez A."/>
            <person name="Chapman J."/>
            <person name="Pham J."/>
            <person name="Shu S."/>
            <person name="Neupane R."/>
            <person name="Cipriano M."/>
            <person name="Mancuso J."/>
            <person name="Tu H."/>
            <person name="Salamov A."/>
            <person name="Lindquist E."/>
            <person name="Shapiro H."/>
            <person name="Lucas S."/>
            <person name="Grigoriev I.V."/>
            <person name="Cande W.Z."/>
            <person name="Fulton C."/>
            <person name="Rokhsar D.S."/>
            <person name="Dawson S.C."/>
        </authorList>
    </citation>
    <scope>NUCLEOTIDE SEQUENCE [LARGE SCALE GENOMIC DNA]</scope>
    <source>
        <strain evidence="7 8">NEG-M</strain>
    </source>
</reference>
<dbReference type="SUPFAM" id="SSF56112">
    <property type="entry name" value="Protein kinase-like (PK-like)"/>
    <property type="match status" value="1"/>
</dbReference>
<dbReference type="InterPro" id="IPR011009">
    <property type="entry name" value="Kinase-like_dom_sf"/>
</dbReference>
<dbReference type="CDD" id="cd14014">
    <property type="entry name" value="STKc_PknB_like"/>
    <property type="match status" value="1"/>
</dbReference>
<keyword evidence="1 4" id="KW-0547">Nucleotide-binding</keyword>
<dbReference type="eggNOG" id="KOG0032">
    <property type="taxonomic scope" value="Eukaryota"/>
</dbReference>
<comment type="similarity">
    <text evidence="3">Belongs to the sel-1 family.</text>
</comment>
<evidence type="ECO:0000313" key="7">
    <source>
        <dbReference type="EMBL" id="EFC44586.1"/>
    </source>
</evidence>
<dbReference type="InterPro" id="IPR017441">
    <property type="entry name" value="Protein_kinase_ATP_BS"/>
</dbReference>
<dbReference type="STRING" id="5762.D2VEY2"/>
<name>D2VEY2_NAEGR</name>
<evidence type="ECO:0000256" key="4">
    <source>
        <dbReference type="PROSITE-ProRule" id="PRU10141"/>
    </source>
</evidence>
<dbReference type="SMART" id="SM00671">
    <property type="entry name" value="SEL1"/>
    <property type="match status" value="5"/>
</dbReference>
<protein>
    <submittedName>
        <fullName evidence="7">Predicted protein</fullName>
    </submittedName>
</protein>
<dbReference type="EMBL" id="GG738867">
    <property type="protein sequence ID" value="EFC44586.1"/>
    <property type="molecule type" value="Genomic_DNA"/>
</dbReference>
<dbReference type="Pfam" id="PF08238">
    <property type="entry name" value="Sel1"/>
    <property type="match status" value="5"/>
</dbReference>
<dbReference type="Gene3D" id="1.25.40.10">
    <property type="entry name" value="Tetratricopeptide repeat domain"/>
    <property type="match status" value="1"/>
</dbReference>
<evidence type="ECO:0000313" key="8">
    <source>
        <dbReference type="Proteomes" id="UP000006671"/>
    </source>
</evidence>
<keyword evidence="2 4" id="KW-0067">ATP-binding</keyword>
<dbReference type="eggNOG" id="KOG1550">
    <property type="taxonomic scope" value="Eukaryota"/>
</dbReference>
<dbReference type="PANTHER" id="PTHR11102:SF160">
    <property type="entry name" value="ERAD-ASSOCIATED E3 UBIQUITIN-PROTEIN LIGASE COMPONENT HRD3"/>
    <property type="match status" value="1"/>
</dbReference>
<dbReference type="PROSITE" id="PS00107">
    <property type="entry name" value="PROTEIN_KINASE_ATP"/>
    <property type="match status" value="1"/>
</dbReference>
<feature type="binding site" evidence="4">
    <location>
        <position position="68"/>
    </location>
    <ligand>
        <name>ATP</name>
        <dbReference type="ChEBI" id="CHEBI:30616"/>
    </ligand>
</feature>
<dbReference type="VEuPathDB" id="AmoebaDB:NAEGRDRAFT_67434"/>
<dbReference type="PANTHER" id="PTHR11102">
    <property type="entry name" value="SEL-1-LIKE PROTEIN"/>
    <property type="match status" value="1"/>
</dbReference>
<feature type="region of interest" description="Disordered" evidence="5">
    <location>
        <begin position="1"/>
        <end position="32"/>
    </location>
</feature>
<dbReference type="SMART" id="SM00220">
    <property type="entry name" value="S_TKc"/>
    <property type="match status" value="1"/>
</dbReference>